<gene>
    <name evidence="2" type="ORF">ACFQ2V_12455</name>
</gene>
<evidence type="ECO:0000313" key="3">
    <source>
        <dbReference type="Proteomes" id="UP001597046"/>
    </source>
</evidence>
<name>A0ABW3N060_9MICO</name>
<dbReference type="InterPro" id="IPR024983">
    <property type="entry name" value="CHAT_dom"/>
</dbReference>
<keyword evidence="3" id="KW-1185">Reference proteome</keyword>
<reference evidence="3" key="1">
    <citation type="journal article" date="2019" name="Int. J. Syst. Evol. Microbiol.">
        <title>The Global Catalogue of Microorganisms (GCM) 10K type strain sequencing project: providing services to taxonomists for standard genome sequencing and annotation.</title>
        <authorList>
            <consortium name="The Broad Institute Genomics Platform"/>
            <consortium name="The Broad Institute Genome Sequencing Center for Infectious Disease"/>
            <person name="Wu L."/>
            <person name="Ma J."/>
        </authorList>
    </citation>
    <scope>NUCLEOTIDE SEQUENCE [LARGE SCALE GENOMIC DNA]</scope>
    <source>
        <strain evidence="3">CCUG 57508</strain>
    </source>
</reference>
<evidence type="ECO:0000313" key="2">
    <source>
        <dbReference type="EMBL" id="MFD1055119.1"/>
    </source>
</evidence>
<dbReference type="EMBL" id="JBHTKH010000007">
    <property type="protein sequence ID" value="MFD1055119.1"/>
    <property type="molecule type" value="Genomic_DNA"/>
</dbReference>
<protein>
    <submittedName>
        <fullName evidence="2">CHAT domain-containing protein</fullName>
    </submittedName>
</protein>
<dbReference type="Proteomes" id="UP001597046">
    <property type="component" value="Unassembled WGS sequence"/>
</dbReference>
<feature type="domain" description="CHAT" evidence="1">
    <location>
        <begin position="635"/>
        <end position="879"/>
    </location>
</feature>
<accession>A0ABW3N060</accession>
<dbReference type="Gene3D" id="1.25.40.10">
    <property type="entry name" value="Tetratricopeptide repeat domain"/>
    <property type="match status" value="1"/>
</dbReference>
<proteinExistence type="predicted"/>
<evidence type="ECO:0000259" key="1">
    <source>
        <dbReference type="Pfam" id="PF12770"/>
    </source>
</evidence>
<organism evidence="2 3">
    <name type="scientific">Terrabacter terrigena</name>
    <dbReference type="NCBI Taxonomy" id="574718"/>
    <lineage>
        <taxon>Bacteria</taxon>
        <taxon>Bacillati</taxon>
        <taxon>Actinomycetota</taxon>
        <taxon>Actinomycetes</taxon>
        <taxon>Micrococcales</taxon>
        <taxon>Intrasporangiaceae</taxon>
        <taxon>Terrabacter</taxon>
    </lineage>
</organism>
<sequence>MRAGQAADDAGVAGDTPVPRRRADELLPLAISQPEVAAASALAILDGRPGHRERSFAHHAIAIVERDRGRTEAALHHARSAVRAARRAGPDREAEVRATFGTILLFAGRTSKGLAQLEHALGLSTGAARHRVLHLRGCTFGLLGRYDDAVRDLTAAAALSHGAGDKLWEGRALGSRGDVRRAMGDSVGSSADYASAEAVHLEIGEVLEATMSARNRALVALQHGDVVDALTLMEQAEERYRAAGVDPVEQLVDHAEALLTARLASEAQAMLDAALARDDLAPVWRGDLLLASSRAAMLREEWQVAEERARAAESTFRSQRRHRWAARSNLLALEAAYAAEQHARGSAEGVSALPRPSLPDLLTRTRALVRTLRRLDDPAVPEALLLLAQVAGDTGHLRLRSRALREAADRRHDGAPLPRAAAWLARAMLAEQVGDRRALRHACRRGLDAVDEHRSLIGDLELRALATGYGLELASIAIDDAERAGDARAVLRWADRWRATSLTGPPARPPDDEVLATQVSALRDVTRRITLQGEEAHLVRERSRLETAVRARYRRLRAEGPDTQGPDLTRLGDLLGDTVLVYVVLVRGVVHTITVADGRARLRRLGSLTAAEREASYARFALRRAAYGRTVDVARAGRQLQDALLGDPDPAWSRPSVLISPASNLLTVPFGLMPVFRGSAFVVSPSIALWARAQEDPARGAERGSGRVTLVTGPGLSTEQREVSELRRLHADATVLGGDDATVDRTLEALEGAHLAHLAAHGDFRGDAPLFSSLMLADGPLMVHDLDRLRRPPRSVVLSACDSGGVHPIGADEALGLVSSLLAIGTRSVVASVNPVNDVATARVMADVHAAVASGCSLAEGLRAARLAASADPLAAATAASFTVWGT</sequence>
<dbReference type="SUPFAM" id="SSF48452">
    <property type="entry name" value="TPR-like"/>
    <property type="match status" value="2"/>
</dbReference>
<dbReference type="Pfam" id="PF12770">
    <property type="entry name" value="CHAT"/>
    <property type="match status" value="1"/>
</dbReference>
<dbReference type="PANTHER" id="PTHR10098">
    <property type="entry name" value="RAPSYN-RELATED"/>
    <property type="match status" value="1"/>
</dbReference>
<dbReference type="InterPro" id="IPR011990">
    <property type="entry name" value="TPR-like_helical_dom_sf"/>
</dbReference>
<dbReference type="RefSeq" id="WP_386053017.1">
    <property type="nucleotide sequence ID" value="NZ_JBHTKH010000007.1"/>
</dbReference>
<comment type="caution">
    <text evidence="2">The sequence shown here is derived from an EMBL/GenBank/DDBJ whole genome shotgun (WGS) entry which is preliminary data.</text>
</comment>